<feature type="domain" description="Gfo/Idh/MocA-like oxidoreductase N-terminal" evidence="3">
    <location>
        <begin position="13"/>
        <end position="127"/>
    </location>
</feature>
<dbReference type="Proteomes" id="UP001501207">
    <property type="component" value="Unassembled WGS sequence"/>
</dbReference>
<dbReference type="InterPro" id="IPR004104">
    <property type="entry name" value="Gfo/Idh/MocA-like_OxRdtase_C"/>
</dbReference>
<dbReference type="RefSeq" id="WP_344981660.1">
    <property type="nucleotide sequence ID" value="NZ_BAABFN010000022.1"/>
</dbReference>
<dbReference type="Gene3D" id="3.30.360.10">
    <property type="entry name" value="Dihydrodipicolinate Reductase, domain 2"/>
    <property type="match status" value="1"/>
</dbReference>
<feature type="domain" description="Gfo/Idh/MocA-like oxidoreductase C-terminal" evidence="4">
    <location>
        <begin position="143"/>
        <end position="354"/>
    </location>
</feature>
<keyword evidence="6" id="KW-1185">Reference proteome</keyword>
<dbReference type="Pfam" id="PF01408">
    <property type="entry name" value="GFO_IDH_MocA"/>
    <property type="match status" value="1"/>
</dbReference>
<dbReference type="InterPro" id="IPR036291">
    <property type="entry name" value="NAD(P)-bd_dom_sf"/>
</dbReference>
<comment type="similarity">
    <text evidence="1">Belongs to the Gfo/Idh/MocA family.</text>
</comment>
<protein>
    <submittedName>
        <fullName evidence="5">Gfo/Idh/MocA family oxidoreductase</fullName>
    </submittedName>
</protein>
<dbReference type="EMBL" id="BAABFN010000022">
    <property type="protein sequence ID" value="GAA4320169.1"/>
    <property type="molecule type" value="Genomic_DNA"/>
</dbReference>
<evidence type="ECO:0000256" key="2">
    <source>
        <dbReference type="ARBA" id="ARBA00023002"/>
    </source>
</evidence>
<evidence type="ECO:0000313" key="6">
    <source>
        <dbReference type="Proteomes" id="UP001501207"/>
    </source>
</evidence>
<name>A0ABP8G9L8_9BACT</name>
<evidence type="ECO:0000256" key="1">
    <source>
        <dbReference type="ARBA" id="ARBA00010928"/>
    </source>
</evidence>
<evidence type="ECO:0000313" key="5">
    <source>
        <dbReference type="EMBL" id="GAA4320169.1"/>
    </source>
</evidence>
<dbReference type="InterPro" id="IPR051317">
    <property type="entry name" value="Gfo/Idh/MocA_oxidoreduct"/>
</dbReference>
<dbReference type="Gene3D" id="3.40.50.720">
    <property type="entry name" value="NAD(P)-binding Rossmann-like Domain"/>
    <property type="match status" value="1"/>
</dbReference>
<organism evidence="5 6">
    <name type="scientific">Compostibacter hankyongensis</name>
    <dbReference type="NCBI Taxonomy" id="1007089"/>
    <lineage>
        <taxon>Bacteria</taxon>
        <taxon>Pseudomonadati</taxon>
        <taxon>Bacteroidota</taxon>
        <taxon>Chitinophagia</taxon>
        <taxon>Chitinophagales</taxon>
        <taxon>Chitinophagaceae</taxon>
        <taxon>Compostibacter</taxon>
    </lineage>
</organism>
<reference evidence="6" key="1">
    <citation type="journal article" date="2019" name="Int. J. Syst. Evol. Microbiol.">
        <title>The Global Catalogue of Microorganisms (GCM) 10K type strain sequencing project: providing services to taxonomists for standard genome sequencing and annotation.</title>
        <authorList>
            <consortium name="The Broad Institute Genomics Platform"/>
            <consortium name="The Broad Institute Genome Sequencing Center for Infectious Disease"/>
            <person name="Wu L."/>
            <person name="Ma J."/>
        </authorList>
    </citation>
    <scope>NUCLEOTIDE SEQUENCE [LARGE SCALE GENOMIC DNA]</scope>
    <source>
        <strain evidence="6">JCM 17664</strain>
    </source>
</reference>
<dbReference type="Pfam" id="PF02894">
    <property type="entry name" value="GFO_IDH_MocA_C"/>
    <property type="match status" value="1"/>
</dbReference>
<evidence type="ECO:0000259" key="4">
    <source>
        <dbReference type="Pfam" id="PF02894"/>
    </source>
</evidence>
<proteinExistence type="inferred from homology"/>
<keyword evidence="2" id="KW-0560">Oxidoreductase</keyword>
<dbReference type="PANTHER" id="PTHR43708:SF5">
    <property type="entry name" value="CONSERVED EXPRESSED OXIDOREDUCTASE (EUROFUNG)-RELATED"/>
    <property type="match status" value="1"/>
</dbReference>
<accession>A0ABP8G9L8</accession>
<evidence type="ECO:0000259" key="3">
    <source>
        <dbReference type="Pfam" id="PF01408"/>
    </source>
</evidence>
<dbReference type="SUPFAM" id="SSF51735">
    <property type="entry name" value="NAD(P)-binding Rossmann-fold domains"/>
    <property type="match status" value="1"/>
</dbReference>
<sequence length="363" mass="40455">MKQARIIDDPIRTALAAYGLSGKVFHAPLISAHPGFVLKKILERGGKQRSRERHPGPEIVSDFGKLLEDETIELIVINTPEHTHFELGKQALEAGKHVIVEKAFTVSTAEAQTLIDLASEKGKILSVFQNSRWHGDFITIQKIVEKRLLGELAEFEAHFDRYRNTIQEDSWKEEAVPGTGSLYNLGSHIIDQSLVLFGMPHAVWADIRIQRPGGKVCDCFELVLYYGQLKVTLKSSYLVREPGPRYTLHGTAGSFIKYGGDPQEALLKAGKSPLDEDFGHEPESQWGTLNTQWEGLHFSGKIETCRGSYMGFYDNIYGAIREKASLAVTPVQAQQTIAVIEAALKSSEEKRIISLSESQTQHT</sequence>
<dbReference type="PANTHER" id="PTHR43708">
    <property type="entry name" value="CONSERVED EXPRESSED OXIDOREDUCTASE (EUROFUNG)"/>
    <property type="match status" value="1"/>
</dbReference>
<comment type="caution">
    <text evidence="5">The sequence shown here is derived from an EMBL/GenBank/DDBJ whole genome shotgun (WGS) entry which is preliminary data.</text>
</comment>
<dbReference type="InterPro" id="IPR000683">
    <property type="entry name" value="Gfo/Idh/MocA-like_OxRdtase_N"/>
</dbReference>
<gene>
    <name evidence="5" type="ORF">GCM10023143_34150</name>
</gene>